<evidence type="ECO:0000259" key="3">
    <source>
        <dbReference type="Pfam" id="PF00294"/>
    </source>
</evidence>
<keyword evidence="1" id="KW-0808">Transferase</keyword>
<protein>
    <submittedName>
        <fullName evidence="4">Nucleoside 2-deoxyribosyltransferase</fullName>
    </submittedName>
</protein>
<dbReference type="InterPro" id="IPR029056">
    <property type="entry name" value="Ribokinase-like"/>
</dbReference>
<dbReference type="SUPFAM" id="SSF52309">
    <property type="entry name" value="N-(deoxy)ribosyltransferase-like"/>
    <property type="match status" value="1"/>
</dbReference>
<dbReference type="Proteomes" id="UP001430954">
    <property type="component" value="Unassembled WGS sequence"/>
</dbReference>
<dbReference type="Gene3D" id="3.40.1190.20">
    <property type="match status" value="1"/>
</dbReference>
<organism evidence="4 5">
    <name type="scientific">Novilysobacter selenitireducens</name>
    <dbReference type="NCBI Taxonomy" id="2872639"/>
    <lineage>
        <taxon>Bacteria</taxon>
        <taxon>Pseudomonadati</taxon>
        <taxon>Pseudomonadota</taxon>
        <taxon>Gammaproteobacteria</taxon>
        <taxon>Lysobacterales</taxon>
        <taxon>Lysobacteraceae</taxon>
        <taxon>Novilysobacter</taxon>
    </lineage>
</organism>
<evidence type="ECO:0000256" key="1">
    <source>
        <dbReference type="ARBA" id="ARBA00022679"/>
    </source>
</evidence>
<evidence type="ECO:0000256" key="2">
    <source>
        <dbReference type="ARBA" id="ARBA00022777"/>
    </source>
</evidence>
<sequence>MLAVVGGAYREWCMRPLWDEVFGSAGRAASAIAHLGGQASLHCYSSPETKDALEAHGRFDEFDIVGTPAPQGVGFYYTHGLSRPSIRRPREDLPPLSVKAEKVLRFGMLESTAVVTADYAVFDPQNAKGIESFRHNGSTANHLALVLNRYEARSLLGQGSEDLAPEDLASQLAARELAEVVIIKMGPEGAMVWHAGTTQRVPAYQTPRVWKIGSGDQFAANFAYAWMEEGRAPVEAADRASRATAYYCEHRGFPSPAELDAYRPEPVIVSERFASGYRPNVYLAGPFFTLGQLWVVDQARQCLRDMGLDVFSPYHEVGPGPAEEVVPEDIDGIRACDLMLAIVDGADPGTVFEVGYARMAGKPVVVYVENESAENLKMMVGSDCFMCDDFVSAIYRTVWVAAEL</sequence>
<dbReference type="RefSeq" id="WP_223674285.1">
    <property type="nucleotide sequence ID" value="NZ_JAINZW010000001.1"/>
</dbReference>
<comment type="caution">
    <text evidence="4">The sequence shown here is derived from an EMBL/GenBank/DDBJ whole genome shotgun (WGS) entry which is preliminary data.</text>
</comment>
<proteinExistence type="predicted"/>
<dbReference type="Pfam" id="PF00294">
    <property type="entry name" value="PfkB"/>
    <property type="match status" value="1"/>
</dbReference>
<evidence type="ECO:0000313" key="5">
    <source>
        <dbReference type="Proteomes" id="UP001430954"/>
    </source>
</evidence>
<dbReference type="PANTHER" id="PTHR10584:SF166">
    <property type="entry name" value="RIBOKINASE"/>
    <property type="match status" value="1"/>
</dbReference>
<accession>A0ABS7T2H7</accession>
<dbReference type="SUPFAM" id="SSF53613">
    <property type="entry name" value="Ribokinase-like"/>
    <property type="match status" value="1"/>
</dbReference>
<evidence type="ECO:0000313" key="4">
    <source>
        <dbReference type="EMBL" id="MBZ4038071.1"/>
    </source>
</evidence>
<dbReference type="EMBL" id="JAINZW010000001">
    <property type="protein sequence ID" value="MBZ4038071.1"/>
    <property type="molecule type" value="Genomic_DNA"/>
</dbReference>
<keyword evidence="2" id="KW-0418">Kinase</keyword>
<feature type="domain" description="Carbohydrate kinase PfkB" evidence="3">
    <location>
        <begin position="145"/>
        <end position="252"/>
    </location>
</feature>
<reference evidence="4 5" key="1">
    <citation type="submission" date="2021-09" db="EMBL/GenBank/DDBJ databases">
        <title>Lysobacter sp. 13A isolated from the river sediment.</title>
        <authorList>
            <person name="Liu H."/>
            <person name="Li S."/>
            <person name="Mao S."/>
        </authorList>
    </citation>
    <scope>NUCLEOTIDE SEQUENCE [LARGE SCALE GENOMIC DNA]</scope>
    <source>
        <strain evidence="4 5">13A</strain>
    </source>
</reference>
<dbReference type="InterPro" id="IPR007710">
    <property type="entry name" value="Nucleoside_deoxyribTrfase"/>
</dbReference>
<name>A0ABS7T2H7_9GAMM</name>
<dbReference type="InterPro" id="IPR011611">
    <property type="entry name" value="PfkB_dom"/>
</dbReference>
<dbReference type="PANTHER" id="PTHR10584">
    <property type="entry name" value="SUGAR KINASE"/>
    <property type="match status" value="1"/>
</dbReference>
<keyword evidence="5" id="KW-1185">Reference proteome</keyword>
<dbReference type="Pfam" id="PF05014">
    <property type="entry name" value="Nuc_deoxyrib_tr"/>
    <property type="match status" value="1"/>
</dbReference>
<gene>
    <name evidence="4" type="ORF">K6753_00790</name>
</gene>
<dbReference type="Gene3D" id="3.40.50.450">
    <property type="match status" value="1"/>
</dbReference>